<evidence type="ECO:0000256" key="5">
    <source>
        <dbReference type="HAMAP-Rule" id="MF_00528"/>
    </source>
</evidence>
<dbReference type="GO" id="GO:0047429">
    <property type="term" value="F:nucleoside triphosphate diphosphatase activity"/>
    <property type="evidence" value="ECO:0007669"/>
    <property type="project" value="InterPro"/>
</dbReference>
<dbReference type="HAMAP" id="MF_00528">
    <property type="entry name" value="Maf"/>
    <property type="match status" value="1"/>
</dbReference>
<dbReference type="InterPro" id="IPR029001">
    <property type="entry name" value="ITPase-like_fam"/>
</dbReference>
<evidence type="ECO:0000256" key="3">
    <source>
        <dbReference type="ARBA" id="ARBA00022801"/>
    </source>
</evidence>
<evidence type="ECO:0000256" key="1">
    <source>
        <dbReference type="ARBA" id="ARBA00004496"/>
    </source>
</evidence>
<keyword evidence="4 5" id="KW-0546">Nucleotide metabolism</keyword>
<comment type="subcellular location">
    <subcellularLocation>
        <location evidence="1 5">Cytoplasm</location>
    </subcellularLocation>
</comment>
<dbReference type="GO" id="GO:0009117">
    <property type="term" value="P:nucleotide metabolic process"/>
    <property type="evidence" value="ECO:0007669"/>
    <property type="project" value="UniProtKB-KW"/>
</dbReference>
<proteinExistence type="inferred from homology"/>
<dbReference type="PANTHER" id="PTHR43213">
    <property type="entry name" value="BIFUNCTIONAL DTTP/UTP PYROPHOSPHATASE/METHYLTRANSFERASE PROTEIN-RELATED"/>
    <property type="match status" value="1"/>
</dbReference>
<accession>A0A8I1SSU3</accession>
<feature type="site" description="Important for substrate specificity" evidence="5">
    <location>
        <position position="158"/>
    </location>
</feature>
<name>A0A8I1SSU3_THIA3</name>
<dbReference type="Pfam" id="PF02545">
    <property type="entry name" value="Maf"/>
    <property type="match status" value="1"/>
</dbReference>
<dbReference type="NCBIfam" id="TIGR00172">
    <property type="entry name" value="maf"/>
    <property type="match status" value="1"/>
</dbReference>
<comment type="caution">
    <text evidence="5">Lacks conserved residue(s) required for the propagation of feature annotation.</text>
</comment>
<evidence type="ECO:0000313" key="6">
    <source>
        <dbReference type="EMBL" id="MBN8742760.1"/>
    </source>
</evidence>
<feature type="site" description="Important for substrate specificity" evidence="5">
    <location>
        <position position="75"/>
    </location>
</feature>
<feature type="site" description="Important for substrate specificity" evidence="5">
    <location>
        <position position="17"/>
    </location>
</feature>
<dbReference type="Gene3D" id="3.90.950.10">
    <property type="match status" value="1"/>
</dbReference>
<dbReference type="AlphaFoldDB" id="A0A8I1SSU3"/>
<gene>
    <name evidence="6" type="primary">maf</name>
    <name evidence="6" type="ORF">J0I24_00475</name>
</gene>
<sequence length="211" mass="22431">MTGPADPVLVLASTSRYRAELLQRLRVPFSSRAPEVDETRRVDESALDLALRLAAEKAAAVARTAPGCWVIGSDQVCMLGGEALGKPGSHAAAVAQLQQLSGRDAVFHTAVCVIGPDGGVQVRNCPTEVRFRKLSPAEIETYLTLDAPYDCAGSARSESLGPALLKHMRSDDPTALIGLPLIDLCDMLRLSGFDVLARALNSRSAQRPAQV</sequence>
<comment type="caution">
    <text evidence="6">The sequence shown here is derived from an EMBL/GenBank/DDBJ whole genome shotgun (WGS) entry which is preliminary data.</text>
</comment>
<keyword evidence="3 5" id="KW-0378">Hydrolase</keyword>
<evidence type="ECO:0000313" key="7">
    <source>
        <dbReference type="Proteomes" id="UP000664800"/>
    </source>
</evidence>
<dbReference type="EC" id="3.6.1.-" evidence="5"/>
<dbReference type="InterPro" id="IPR003697">
    <property type="entry name" value="Maf-like"/>
</dbReference>
<evidence type="ECO:0000256" key="2">
    <source>
        <dbReference type="ARBA" id="ARBA00022490"/>
    </source>
</evidence>
<feature type="active site" description="Proton acceptor" evidence="5">
    <location>
        <position position="74"/>
    </location>
</feature>
<dbReference type="GO" id="GO:0005737">
    <property type="term" value="C:cytoplasm"/>
    <property type="evidence" value="ECO:0007669"/>
    <property type="project" value="UniProtKB-SubCell"/>
</dbReference>
<reference evidence="6" key="1">
    <citation type="submission" date="2021-02" db="EMBL/GenBank/DDBJ databases">
        <title>Thiocyanate and organic carbon inputs drive convergent selection for specific autotrophic Afipia and Thiobacillus strains within complex microbiomes.</title>
        <authorList>
            <person name="Huddy R.J."/>
            <person name="Sachdeva R."/>
            <person name="Kadzinga F."/>
            <person name="Kantor R.S."/>
            <person name="Harrison S.T.L."/>
            <person name="Banfield J.F."/>
        </authorList>
    </citation>
    <scope>NUCLEOTIDE SEQUENCE</scope>
    <source>
        <strain evidence="6">SCN18_13_7_16_R3_B_64_19</strain>
    </source>
</reference>
<dbReference type="PANTHER" id="PTHR43213:SF10">
    <property type="entry name" value="7-METHYL-GTP PYROPHOSPHATASE"/>
    <property type="match status" value="1"/>
</dbReference>
<dbReference type="PIRSF" id="PIRSF006305">
    <property type="entry name" value="Maf"/>
    <property type="match status" value="1"/>
</dbReference>
<comment type="catalytic activity">
    <reaction evidence="5">
        <text>N(7)-methyl-GTP + H2O = N(7)-methyl-GMP + diphosphate + H(+)</text>
        <dbReference type="Rhea" id="RHEA:58744"/>
        <dbReference type="ChEBI" id="CHEBI:15377"/>
        <dbReference type="ChEBI" id="CHEBI:15378"/>
        <dbReference type="ChEBI" id="CHEBI:33019"/>
        <dbReference type="ChEBI" id="CHEBI:58285"/>
        <dbReference type="ChEBI" id="CHEBI:87133"/>
    </reaction>
</comment>
<evidence type="ECO:0000256" key="4">
    <source>
        <dbReference type="ARBA" id="ARBA00023080"/>
    </source>
</evidence>
<comment type="similarity">
    <text evidence="5">Belongs to the Maf family. YceF subfamily.</text>
</comment>
<protein>
    <recommendedName>
        <fullName evidence="5">7-methyl-GTP pyrophosphatase</fullName>
        <shortName evidence="5">m(7)GTP pyrophosphatase</shortName>
        <ecNumber evidence="5">3.6.1.-</ecNumber>
    </recommendedName>
</protein>
<dbReference type="Proteomes" id="UP000664800">
    <property type="component" value="Unassembled WGS sequence"/>
</dbReference>
<comment type="function">
    <text evidence="5">Nucleoside triphosphate pyrophosphatase that hydrolyzes 7-methyl-GTP (m(7)GTP). May have a dual role in cell division arrest and in preventing the incorporation of modified nucleotides into cellular nucleic acids.</text>
</comment>
<dbReference type="CDD" id="cd00555">
    <property type="entry name" value="Maf"/>
    <property type="match status" value="1"/>
</dbReference>
<dbReference type="SUPFAM" id="SSF52972">
    <property type="entry name" value="ITPase-like"/>
    <property type="match status" value="1"/>
</dbReference>
<comment type="cofactor">
    <cofactor evidence="5">
        <name>a divalent metal cation</name>
        <dbReference type="ChEBI" id="CHEBI:60240"/>
    </cofactor>
</comment>
<dbReference type="EMBL" id="JAFKMR010000009">
    <property type="protein sequence ID" value="MBN8742760.1"/>
    <property type="molecule type" value="Genomic_DNA"/>
</dbReference>
<organism evidence="6 7">
    <name type="scientific">Thiomonas arsenitoxydans (strain DSM 22701 / CIP 110005 / 3As)</name>
    <dbReference type="NCBI Taxonomy" id="426114"/>
    <lineage>
        <taxon>Bacteria</taxon>
        <taxon>Pseudomonadati</taxon>
        <taxon>Pseudomonadota</taxon>
        <taxon>Betaproteobacteria</taxon>
        <taxon>Burkholderiales</taxon>
        <taxon>Thiomonas</taxon>
    </lineage>
</organism>
<keyword evidence="2 5" id="KW-0963">Cytoplasm</keyword>
<dbReference type="RefSeq" id="WP_276726830.1">
    <property type="nucleotide sequence ID" value="NZ_JAFKMR010000009.1"/>
</dbReference>